<dbReference type="PANTHER" id="PTHR31299">
    <property type="entry name" value="ESTERASE, PUTATIVE (AFU_ORTHOLOGUE AFUA_1G05850)-RELATED"/>
    <property type="match status" value="1"/>
</dbReference>
<dbReference type="AlphaFoldDB" id="A0A934QVS0"/>
<sequence length="423" mass="46350">MATATVVTLVGCATPQGPSGGDPESGPVRAIEAHSRPLDPGALAAMAGAAEVVGLGEASHGARQFFALKGEVFRHLATTRGFTTFVLETSWSTGLRLDDYVVHGIGDPAAIMAEEFQGQYVFWNNEDYLELVEWMREYNLSHPGEPDLRFVGNDLGYPGPDAFARVTDYLAEHEPELTGRIGELYADLRPAPGTQAGQWMAEQLGKEQSRRDTDAERAREATALIRERAEGTPAHEWALRNAMAIEQSFTGYAFPDERFADRMRYRDEVMADNTVWWLDNGGGKVLLASNNSHVAYTSADPDFPDPTGAGLRERIGDRYVNVGLTFHQGTIGALPDPTAQEPDTFTVPPAPEGHTEHTLDEVGHRDFALDLRTAPASVRDWLAPARPTRSYGLYWAPEAPRIAVLDSYDVLVHLHQVEAAGLR</sequence>
<gene>
    <name evidence="1" type="ORF">JHE00_24240</name>
</gene>
<dbReference type="GO" id="GO:0046677">
    <property type="term" value="P:response to antibiotic"/>
    <property type="evidence" value="ECO:0007669"/>
    <property type="project" value="InterPro"/>
</dbReference>
<dbReference type="Gene3D" id="3.40.1660.10">
    <property type="entry name" value="EreA-like (biosynthetic domain)"/>
    <property type="match status" value="1"/>
</dbReference>
<accession>A0A934QVS0</accession>
<organism evidence="1 2">
    <name type="scientific">Prauserella cavernicola</name>
    <dbReference type="NCBI Taxonomy" id="2800127"/>
    <lineage>
        <taxon>Bacteria</taxon>
        <taxon>Bacillati</taxon>
        <taxon>Actinomycetota</taxon>
        <taxon>Actinomycetes</taxon>
        <taxon>Pseudonocardiales</taxon>
        <taxon>Pseudonocardiaceae</taxon>
        <taxon>Prauserella</taxon>
    </lineage>
</organism>
<evidence type="ECO:0000313" key="1">
    <source>
        <dbReference type="EMBL" id="MBK1787446.1"/>
    </source>
</evidence>
<proteinExistence type="predicted"/>
<name>A0A934QVS0_9PSEU</name>
<dbReference type="PIRSF" id="PIRSF036794">
    <property type="entry name" value="UCP_erythr_ester"/>
    <property type="match status" value="1"/>
</dbReference>
<dbReference type="InterPro" id="IPR052036">
    <property type="entry name" value="Hydrolase/PRTase-associated"/>
</dbReference>
<protein>
    <submittedName>
        <fullName evidence="1">Erythromycin esterase family protein</fullName>
    </submittedName>
</protein>
<dbReference type="Gene3D" id="3.30.1870.10">
    <property type="entry name" value="EreA-like, domain 2"/>
    <property type="match status" value="1"/>
</dbReference>
<comment type="caution">
    <text evidence="1">The sequence shown here is derived from an EMBL/GenBank/DDBJ whole genome shotgun (WGS) entry which is preliminary data.</text>
</comment>
<dbReference type="SUPFAM" id="SSF159501">
    <property type="entry name" value="EreA/ChaN-like"/>
    <property type="match status" value="1"/>
</dbReference>
<dbReference type="CDD" id="cd14728">
    <property type="entry name" value="Ere-like"/>
    <property type="match status" value="1"/>
</dbReference>
<dbReference type="InterPro" id="IPR007815">
    <property type="entry name" value="Emycin_Estase"/>
</dbReference>
<dbReference type="PANTHER" id="PTHR31299:SF0">
    <property type="entry name" value="ESTERASE, PUTATIVE (AFU_ORTHOLOGUE AFUA_1G05850)-RELATED"/>
    <property type="match status" value="1"/>
</dbReference>
<keyword evidence="2" id="KW-1185">Reference proteome</keyword>
<dbReference type="Proteomes" id="UP000635245">
    <property type="component" value="Unassembled WGS sequence"/>
</dbReference>
<dbReference type="EMBL" id="JAENJH010000006">
    <property type="protein sequence ID" value="MBK1787446.1"/>
    <property type="molecule type" value="Genomic_DNA"/>
</dbReference>
<dbReference type="Gene3D" id="1.20.1440.30">
    <property type="entry name" value="Biosynthetic Protein domain"/>
    <property type="match status" value="1"/>
</dbReference>
<dbReference type="InterPro" id="IPR014622">
    <property type="entry name" value="UCP036794_erythomycin"/>
</dbReference>
<reference evidence="1" key="1">
    <citation type="submission" date="2020-12" db="EMBL/GenBank/DDBJ databases">
        <title>Prauserella sp. ASG 168, a novel actinomycete isolated from cave rock.</title>
        <authorList>
            <person name="Suriyachadkun C."/>
        </authorList>
    </citation>
    <scope>NUCLEOTIDE SEQUENCE</scope>
    <source>
        <strain evidence="1">ASG 168</strain>
    </source>
</reference>
<evidence type="ECO:0000313" key="2">
    <source>
        <dbReference type="Proteomes" id="UP000635245"/>
    </source>
</evidence>
<dbReference type="Pfam" id="PF05139">
    <property type="entry name" value="Erythro_esteras"/>
    <property type="match status" value="1"/>
</dbReference>